<keyword evidence="5" id="KW-1133">Transmembrane helix</keyword>
<evidence type="ECO:0000256" key="3">
    <source>
        <dbReference type="ARBA" id="ARBA00022475"/>
    </source>
</evidence>
<proteinExistence type="inferred from homology"/>
<dbReference type="Proteomes" id="UP001589867">
    <property type="component" value="Unassembled WGS sequence"/>
</dbReference>
<evidence type="ECO:0000256" key="2">
    <source>
        <dbReference type="ARBA" id="ARBA00006679"/>
    </source>
</evidence>
<evidence type="ECO:0000256" key="7">
    <source>
        <dbReference type="SAM" id="SignalP"/>
    </source>
</evidence>
<name>A0ABV6ME12_9ACTN</name>
<dbReference type="EMBL" id="JBHLUH010000077">
    <property type="protein sequence ID" value="MFC0532942.1"/>
    <property type="molecule type" value="Genomic_DNA"/>
</dbReference>
<comment type="subcellular location">
    <subcellularLocation>
        <location evidence="1">Cell membrane</location>
        <topology evidence="1">Multi-pass membrane protein</topology>
    </subcellularLocation>
</comment>
<dbReference type="PANTHER" id="PTHR33452:SF1">
    <property type="entry name" value="INNER MEMBRANE PROTEIN YPHA-RELATED"/>
    <property type="match status" value="1"/>
</dbReference>
<evidence type="ECO:0000313" key="8">
    <source>
        <dbReference type="EMBL" id="MFC0532942.1"/>
    </source>
</evidence>
<dbReference type="RefSeq" id="WP_377259940.1">
    <property type="nucleotide sequence ID" value="NZ_JBHLUH010000077.1"/>
</dbReference>
<evidence type="ECO:0000256" key="5">
    <source>
        <dbReference type="ARBA" id="ARBA00022989"/>
    </source>
</evidence>
<comment type="caution">
    <text evidence="8">The sequence shown here is derived from an EMBL/GenBank/DDBJ whole genome shotgun (WGS) entry which is preliminary data.</text>
</comment>
<dbReference type="InterPro" id="IPR051907">
    <property type="entry name" value="DoxX-like_oxidoreductase"/>
</dbReference>
<dbReference type="Pfam" id="PF07681">
    <property type="entry name" value="DoxX"/>
    <property type="match status" value="1"/>
</dbReference>
<feature type="signal peptide" evidence="7">
    <location>
        <begin position="1"/>
        <end position="23"/>
    </location>
</feature>
<protein>
    <submittedName>
        <fullName evidence="8">DoxX family membrane protein</fullName>
    </submittedName>
</protein>
<organism evidence="8 9">
    <name type="scientific">Phytohabitans kaempferiae</name>
    <dbReference type="NCBI Taxonomy" id="1620943"/>
    <lineage>
        <taxon>Bacteria</taxon>
        <taxon>Bacillati</taxon>
        <taxon>Actinomycetota</taxon>
        <taxon>Actinomycetes</taxon>
        <taxon>Micromonosporales</taxon>
        <taxon>Micromonosporaceae</taxon>
    </lineage>
</organism>
<keyword evidence="7" id="KW-0732">Signal</keyword>
<reference evidence="8 9" key="1">
    <citation type="submission" date="2024-09" db="EMBL/GenBank/DDBJ databases">
        <authorList>
            <person name="Sun Q."/>
            <person name="Mori K."/>
        </authorList>
    </citation>
    <scope>NUCLEOTIDE SEQUENCE [LARGE SCALE GENOMIC DNA]</scope>
    <source>
        <strain evidence="8 9">TBRC 3947</strain>
    </source>
</reference>
<keyword evidence="9" id="KW-1185">Reference proteome</keyword>
<keyword evidence="4" id="KW-0812">Transmembrane</keyword>
<keyword evidence="6" id="KW-0472">Membrane</keyword>
<sequence>MTPVRTVARAMLSAIFVANGARAVVNPDPYVAKAKRVTDLVAPMLEKAPVQLPTDARSLVRLNGAVQAVAGLLLVTGRGRRAAAATLAGTLVPTTLAGHAFWEQGDPDERRANQIHFLKNISMLGGLLLAAADTEGQPSLTWRTGRFMDDSRRSIRRSIRTARRDARIAMKSAAAARHLPG</sequence>
<comment type="similarity">
    <text evidence="2">Belongs to the DoxX family.</text>
</comment>
<evidence type="ECO:0000256" key="1">
    <source>
        <dbReference type="ARBA" id="ARBA00004651"/>
    </source>
</evidence>
<gene>
    <name evidence="8" type="ORF">ACFFIA_35530</name>
</gene>
<keyword evidence="3" id="KW-1003">Cell membrane</keyword>
<feature type="chain" id="PRO_5046790889" evidence="7">
    <location>
        <begin position="24"/>
        <end position="181"/>
    </location>
</feature>
<dbReference type="PANTHER" id="PTHR33452">
    <property type="entry name" value="OXIDOREDUCTASE CATD-RELATED"/>
    <property type="match status" value="1"/>
</dbReference>
<evidence type="ECO:0000256" key="4">
    <source>
        <dbReference type="ARBA" id="ARBA00022692"/>
    </source>
</evidence>
<dbReference type="InterPro" id="IPR032808">
    <property type="entry name" value="DoxX"/>
</dbReference>
<evidence type="ECO:0000313" key="9">
    <source>
        <dbReference type="Proteomes" id="UP001589867"/>
    </source>
</evidence>
<accession>A0ABV6ME12</accession>
<evidence type="ECO:0000256" key="6">
    <source>
        <dbReference type="ARBA" id="ARBA00023136"/>
    </source>
</evidence>